<sequence length="265" mass="29578">MKNKEMNEVLVYLSKKYHGCNNDIFKALKAKEEAPEDKVKVANASVHSNVVTIVDEEYPDYLKDIDNPPIVLYTAGDIAMLNDDHEIGAYISDAGVRVFTRIEPSYDSAGNVSINYCFASEDEALLDRIVNDCKKRQMPLRDYHLDFAKNDKDLINVVVIARGKAPYMTTITNKLECYQSIVGGNIEVVPVSDHTVILCDDEGKLKGKAANRYFKNDVICGTFIVIGTDGENLRSLTSQEAKDTQMRFSKSITNGLVKGMTKKMS</sequence>
<gene>
    <name evidence="3" type="ORF">SG0102_02540</name>
</gene>
<dbReference type="Pfam" id="PF12957">
    <property type="entry name" value="DUF3846"/>
    <property type="match status" value="1"/>
</dbReference>
<protein>
    <submittedName>
        <fullName evidence="3">Uncharacterized protein</fullName>
    </submittedName>
</protein>
<dbReference type="Gene3D" id="3.40.50.450">
    <property type="match status" value="1"/>
</dbReference>
<dbReference type="Proteomes" id="UP000268059">
    <property type="component" value="Chromosome"/>
</dbReference>
<dbReference type="OrthoDB" id="9813511at2"/>
<evidence type="ECO:0000259" key="1">
    <source>
        <dbReference type="Pfam" id="PF02481"/>
    </source>
</evidence>
<dbReference type="EMBL" id="AP019309">
    <property type="protein sequence ID" value="BBH25320.1"/>
    <property type="molecule type" value="Genomic_DNA"/>
</dbReference>
<evidence type="ECO:0000259" key="2">
    <source>
        <dbReference type="Pfam" id="PF12957"/>
    </source>
</evidence>
<proteinExistence type="predicted"/>
<reference evidence="3 4" key="1">
    <citation type="submission" date="2018-11" db="EMBL/GenBank/DDBJ databases">
        <title>Novel Erysipelotrichaceae bacterium isolated from small intestine of a swine.</title>
        <authorList>
            <person name="Kim J.S."/>
            <person name="Choe H."/>
            <person name="Lee Y.R."/>
            <person name="Kim K.M."/>
            <person name="Park D.S."/>
        </authorList>
    </citation>
    <scope>NUCLEOTIDE SEQUENCE [LARGE SCALE GENOMIC DNA]</scope>
    <source>
        <strain evidence="3 4">SG0102</strain>
    </source>
</reference>
<dbReference type="RefSeq" id="WP_125118274.1">
    <property type="nucleotide sequence ID" value="NZ_AP019309.1"/>
</dbReference>
<evidence type="ECO:0000313" key="3">
    <source>
        <dbReference type="EMBL" id="BBH25320.1"/>
    </source>
</evidence>
<dbReference type="InterPro" id="IPR057666">
    <property type="entry name" value="DrpA_SLOG"/>
</dbReference>
<dbReference type="Pfam" id="PF02481">
    <property type="entry name" value="DNA_processg_A"/>
    <property type="match status" value="1"/>
</dbReference>
<organism evidence="3 4">
    <name type="scientific">Intestinibaculum porci</name>
    <dbReference type="NCBI Taxonomy" id="2487118"/>
    <lineage>
        <taxon>Bacteria</taxon>
        <taxon>Bacillati</taxon>
        <taxon>Bacillota</taxon>
        <taxon>Erysipelotrichia</taxon>
        <taxon>Erysipelotrichales</taxon>
        <taxon>Erysipelotrichaceae</taxon>
        <taxon>Intestinibaculum</taxon>
    </lineage>
</organism>
<dbReference type="KEGG" id="ebm:SG0102_02540"/>
<feature type="domain" description="Smf/DprA SLOG" evidence="1">
    <location>
        <begin position="50"/>
        <end position="85"/>
    </location>
</feature>
<dbReference type="InterPro" id="IPR024559">
    <property type="entry name" value="DUF3846"/>
</dbReference>
<dbReference type="AlphaFoldDB" id="A0A3G9J2B9"/>
<accession>A0A3G9J2B9</accession>
<name>A0A3G9J2B9_9FIRM</name>
<feature type="domain" description="DUF3846" evidence="2">
    <location>
        <begin position="155"/>
        <end position="248"/>
    </location>
</feature>
<dbReference type="InParanoid" id="A0A3G9J2B9"/>
<evidence type="ECO:0000313" key="4">
    <source>
        <dbReference type="Proteomes" id="UP000268059"/>
    </source>
</evidence>
<keyword evidence="4" id="KW-1185">Reference proteome</keyword>